<evidence type="ECO:0000313" key="3">
    <source>
        <dbReference type="Proteomes" id="UP000248259"/>
    </source>
</evidence>
<feature type="signal peptide" evidence="1">
    <location>
        <begin position="1"/>
        <end position="23"/>
    </location>
</feature>
<feature type="chain" id="PRO_5016452955" description="SH3b domain-containing protein" evidence="1">
    <location>
        <begin position="24"/>
        <end position="148"/>
    </location>
</feature>
<sequence length="148" mass="15933">MKSRTLGLIAALALTLVSGVASAIEFRSVTEPSILYDTPSDKGRKLSIILTGTPVEVVVELDKWLKVRDPAGALSWIDRRAVSTERTVLVTSASATVRQQASDTSPAVFTTVRDAVLQLNGSAENGWVRIRHADGTQGFLRVSDVWGL</sequence>
<dbReference type="Proteomes" id="UP000248259">
    <property type="component" value="Unassembled WGS sequence"/>
</dbReference>
<dbReference type="OrthoDB" id="5297720at2"/>
<dbReference type="Pfam" id="PF06347">
    <property type="entry name" value="SH3_4"/>
    <property type="match status" value="2"/>
</dbReference>
<dbReference type="RefSeq" id="WP_110524075.1">
    <property type="nucleotide sequence ID" value="NZ_QKOE01000005.1"/>
</dbReference>
<protein>
    <recommendedName>
        <fullName evidence="4">SH3b domain-containing protein</fullName>
    </recommendedName>
</protein>
<organism evidence="2 3">
    <name type="scientific">Parazoarcus communis SWub3 = DSM 12120</name>
    <dbReference type="NCBI Taxonomy" id="1121029"/>
    <lineage>
        <taxon>Bacteria</taxon>
        <taxon>Pseudomonadati</taxon>
        <taxon>Pseudomonadota</taxon>
        <taxon>Betaproteobacteria</taxon>
        <taxon>Rhodocyclales</taxon>
        <taxon>Zoogloeaceae</taxon>
        <taxon>Parazoarcus</taxon>
    </lineage>
</organism>
<dbReference type="InterPro" id="IPR010466">
    <property type="entry name" value="DUF1058"/>
</dbReference>
<reference evidence="2 3" key="1">
    <citation type="submission" date="2018-06" db="EMBL/GenBank/DDBJ databases">
        <title>Azoarcus communis strain SWub3 genome.</title>
        <authorList>
            <person name="Zorraquino Salvo V."/>
            <person name="Toubiana D."/>
            <person name="Blumwald E."/>
        </authorList>
    </citation>
    <scope>NUCLEOTIDE SEQUENCE [LARGE SCALE GENOMIC DNA]</scope>
    <source>
        <strain evidence="2 3">SWub3</strain>
    </source>
</reference>
<name>A0A323UWD8_9RHOO</name>
<gene>
    <name evidence="2" type="ORF">DNK49_09355</name>
</gene>
<dbReference type="EMBL" id="QKOE01000005">
    <property type="protein sequence ID" value="PZA16849.1"/>
    <property type="molecule type" value="Genomic_DNA"/>
</dbReference>
<dbReference type="AlphaFoldDB" id="A0A323UWD8"/>
<keyword evidence="3" id="KW-1185">Reference proteome</keyword>
<comment type="caution">
    <text evidence="2">The sequence shown here is derived from an EMBL/GenBank/DDBJ whole genome shotgun (WGS) entry which is preliminary data.</text>
</comment>
<dbReference type="Gene3D" id="2.30.30.40">
    <property type="entry name" value="SH3 Domains"/>
    <property type="match status" value="2"/>
</dbReference>
<evidence type="ECO:0000256" key="1">
    <source>
        <dbReference type="SAM" id="SignalP"/>
    </source>
</evidence>
<accession>A0A323UWD8</accession>
<proteinExistence type="predicted"/>
<evidence type="ECO:0000313" key="2">
    <source>
        <dbReference type="EMBL" id="PZA16849.1"/>
    </source>
</evidence>
<keyword evidence="1" id="KW-0732">Signal</keyword>
<evidence type="ECO:0008006" key="4">
    <source>
        <dbReference type="Google" id="ProtNLM"/>
    </source>
</evidence>